<reference evidence="4" key="1">
    <citation type="submission" date="2021-05" db="EMBL/GenBank/DDBJ databases">
        <title>Genome of Sphingobium sp. strain.</title>
        <authorList>
            <person name="Fan R."/>
        </authorList>
    </citation>
    <scope>NUCLEOTIDE SEQUENCE</scope>
    <source>
        <strain evidence="4">H33</strain>
    </source>
</reference>
<dbReference type="InterPro" id="IPR011992">
    <property type="entry name" value="EF-hand-dom_pair"/>
</dbReference>
<keyword evidence="2" id="KW-0732">Signal</keyword>
<evidence type="ECO:0000256" key="2">
    <source>
        <dbReference type="SAM" id="SignalP"/>
    </source>
</evidence>
<dbReference type="Proteomes" id="UP001138757">
    <property type="component" value="Unassembled WGS sequence"/>
</dbReference>
<evidence type="ECO:0000313" key="5">
    <source>
        <dbReference type="Proteomes" id="UP001138757"/>
    </source>
</evidence>
<gene>
    <name evidence="4" type="ORF">KK488_09020</name>
</gene>
<proteinExistence type="predicted"/>
<dbReference type="PROSITE" id="PS00018">
    <property type="entry name" value="EF_HAND_1"/>
    <property type="match status" value="2"/>
</dbReference>
<sequence>MSHRPHMLLLGAGLLSLGAAALAQPPAPPPAMRGMGGPVMAPPANRAELKAQLEQRFDATDANHDGTVTPEELKAKRLADRQKMRAEMRDRMFAQLDTDKNGSISKAEFDAAHGPGQDHPGMGSPDARGPVMDGNEHDGHGMRAHRSMRRHMGRGAMMHDGFGGFKGQPVTKTAFVDAGLARFDKADTDHDGKISPAERDVARKAMRDRFAPANRPAPPPPGQ</sequence>
<dbReference type="InterPro" id="IPR002048">
    <property type="entry name" value="EF_hand_dom"/>
</dbReference>
<keyword evidence="5" id="KW-1185">Reference proteome</keyword>
<feature type="signal peptide" evidence="2">
    <location>
        <begin position="1"/>
        <end position="23"/>
    </location>
</feature>
<evidence type="ECO:0000256" key="1">
    <source>
        <dbReference type="SAM" id="MobiDB-lite"/>
    </source>
</evidence>
<dbReference type="RefSeq" id="WP_214622835.1">
    <property type="nucleotide sequence ID" value="NZ_JAHGAW010000005.1"/>
</dbReference>
<feature type="region of interest" description="Disordered" evidence="1">
    <location>
        <begin position="108"/>
        <end position="144"/>
    </location>
</feature>
<dbReference type="PROSITE" id="PS50222">
    <property type="entry name" value="EF_HAND_2"/>
    <property type="match status" value="2"/>
</dbReference>
<feature type="region of interest" description="Disordered" evidence="1">
    <location>
        <begin position="183"/>
        <end position="223"/>
    </location>
</feature>
<dbReference type="Pfam" id="PF13202">
    <property type="entry name" value="EF-hand_5"/>
    <property type="match status" value="1"/>
</dbReference>
<feature type="chain" id="PRO_5040761202" evidence="2">
    <location>
        <begin position="24"/>
        <end position="223"/>
    </location>
</feature>
<comment type="caution">
    <text evidence="4">The sequence shown here is derived from an EMBL/GenBank/DDBJ whole genome shotgun (WGS) entry which is preliminary data.</text>
</comment>
<feature type="compositionally biased region" description="Basic and acidic residues" evidence="1">
    <location>
        <begin position="183"/>
        <end position="210"/>
    </location>
</feature>
<feature type="domain" description="EF-hand" evidence="3">
    <location>
        <begin position="48"/>
        <end position="83"/>
    </location>
</feature>
<dbReference type="GO" id="GO:0005509">
    <property type="term" value="F:calcium ion binding"/>
    <property type="evidence" value="ECO:0007669"/>
    <property type="project" value="InterPro"/>
</dbReference>
<evidence type="ECO:0000313" key="4">
    <source>
        <dbReference type="EMBL" id="MBT2187086.1"/>
    </source>
</evidence>
<dbReference type="SMART" id="SM00054">
    <property type="entry name" value="EFh"/>
    <property type="match status" value="3"/>
</dbReference>
<dbReference type="EMBL" id="JAHGAW010000005">
    <property type="protein sequence ID" value="MBT2187086.1"/>
    <property type="molecule type" value="Genomic_DNA"/>
</dbReference>
<dbReference type="InterPro" id="IPR018247">
    <property type="entry name" value="EF_Hand_1_Ca_BS"/>
</dbReference>
<dbReference type="AlphaFoldDB" id="A0A9X1DBV8"/>
<dbReference type="Pfam" id="PF13499">
    <property type="entry name" value="EF-hand_7"/>
    <property type="match status" value="1"/>
</dbReference>
<dbReference type="CDD" id="cd00051">
    <property type="entry name" value="EFh"/>
    <property type="match status" value="1"/>
</dbReference>
<feature type="domain" description="EF-hand" evidence="3">
    <location>
        <begin position="84"/>
        <end position="119"/>
    </location>
</feature>
<dbReference type="Gene3D" id="1.10.238.10">
    <property type="entry name" value="EF-hand"/>
    <property type="match status" value="1"/>
</dbReference>
<accession>A0A9X1DBV8</accession>
<protein>
    <submittedName>
        <fullName evidence="4">EF-hand domain-containing protein</fullName>
    </submittedName>
</protein>
<organism evidence="4 5">
    <name type="scientific">Sphingobium nicotianae</name>
    <dbReference type="NCBI Taxonomy" id="2782607"/>
    <lineage>
        <taxon>Bacteria</taxon>
        <taxon>Pseudomonadati</taxon>
        <taxon>Pseudomonadota</taxon>
        <taxon>Alphaproteobacteria</taxon>
        <taxon>Sphingomonadales</taxon>
        <taxon>Sphingomonadaceae</taxon>
        <taxon>Sphingobium</taxon>
    </lineage>
</organism>
<dbReference type="SUPFAM" id="SSF47473">
    <property type="entry name" value="EF-hand"/>
    <property type="match status" value="1"/>
</dbReference>
<evidence type="ECO:0000259" key="3">
    <source>
        <dbReference type="PROSITE" id="PS50222"/>
    </source>
</evidence>
<name>A0A9X1DBV8_9SPHN</name>